<keyword evidence="19" id="KW-1185">Reference proteome</keyword>
<evidence type="ECO:0000256" key="12">
    <source>
        <dbReference type="SAM" id="MobiDB-lite"/>
    </source>
</evidence>
<comment type="similarity">
    <text evidence="2">Belongs to the DNA2/NAM7 helicase family. SDE3 subfamily.</text>
</comment>
<dbReference type="FunFam" id="3.40.50.300:FF:000608">
    <property type="entry name" value="Mov10 RISC complex RNA helicase"/>
    <property type="match status" value="1"/>
</dbReference>
<feature type="domain" description="Helicase MOV-10 helical" evidence="18">
    <location>
        <begin position="332"/>
        <end position="373"/>
    </location>
</feature>
<evidence type="ECO:0000259" key="13">
    <source>
        <dbReference type="Pfam" id="PF13086"/>
    </source>
</evidence>
<dbReference type="CDD" id="cd18038">
    <property type="entry name" value="DEXXQc_Helz-like"/>
    <property type="match status" value="1"/>
</dbReference>
<keyword evidence="8" id="KW-0067">ATP-binding</keyword>
<evidence type="ECO:0000259" key="18">
    <source>
        <dbReference type="Pfam" id="PF21635"/>
    </source>
</evidence>
<keyword evidence="7 20" id="KW-0347">Helicase</keyword>
<organism evidence="19 20">
    <name type="scientific">Petromyzon marinus</name>
    <name type="common">Sea lamprey</name>
    <dbReference type="NCBI Taxonomy" id="7757"/>
    <lineage>
        <taxon>Eukaryota</taxon>
        <taxon>Metazoa</taxon>
        <taxon>Chordata</taxon>
        <taxon>Craniata</taxon>
        <taxon>Vertebrata</taxon>
        <taxon>Cyclostomata</taxon>
        <taxon>Hyperoartia</taxon>
        <taxon>Petromyzontiformes</taxon>
        <taxon>Petromyzontidae</taxon>
        <taxon>Petromyzon</taxon>
    </lineage>
</organism>
<dbReference type="Pfam" id="PF21634">
    <property type="entry name" value="MOV-10_beta-barrel"/>
    <property type="match status" value="1"/>
</dbReference>
<feature type="domain" description="DNA2/NAM7 helicase helicase" evidence="13">
    <location>
        <begin position="631"/>
        <end position="708"/>
    </location>
</feature>
<evidence type="ECO:0000256" key="6">
    <source>
        <dbReference type="ARBA" id="ARBA00022801"/>
    </source>
</evidence>
<dbReference type="InterPro" id="IPR049075">
    <property type="entry name" value="MOV-10_N"/>
</dbReference>
<dbReference type="AlphaFoldDB" id="A0AAJ7XBL0"/>
<dbReference type="CTD" id="4343"/>
<dbReference type="GO" id="GO:0003723">
    <property type="term" value="F:RNA binding"/>
    <property type="evidence" value="ECO:0007669"/>
    <property type="project" value="UniProtKB-KW"/>
</dbReference>
<dbReference type="InterPro" id="IPR049077">
    <property type="entry name" value="MOV-10_Ig-like"/>
</dbReference>
<dbReference type="Gene3D" id="3.40.50.300">
    <property type="entry name" value="P-loop containing nucleotide triphosphate hydrolases"/>
    <property type="match status" value="2"/>
</dbReference>
<comment type="subcellular location">
    <subcellularLocation>
        <location evidence="1">Cytoplasm</location>
        <location evidence="1">P-body</location>
    </subcellularLocation>
</comment>
<dbReference type="Pfam" id="PF21632">
    <property type="entry name" value="MOV-10_N"/>
    <property type="match status" value="1"/>
</dbReference>
<dbReference type="InterPro" id="IPR049080">
    <property type="entry name" value="MOV-10-like_beta-barrel"/>
</dbReference>
<feature type="domain" description="DNA2/NAM7 helicase-like C-terminal" evidence="14">
    <location>
        <begin position="716"/>
        <end position="939"/>
    </location>
</feature>
<dbReference type="Pfam" id="PF13086">
    <property type="entry name" value="AAA_11"/>
    <property type="match status" value="2"/>
</dbReference>
<feature type="domain" description="DNA2/NAM7 helicase helicase" evidence="13">
    <location>
        <begin position="516"/>
        <end position="616"/>
    </location>
</feature>
<evidence type="ECO:0000256" key="7">
    <source>
        <dbReference type="ARBA" id="ARBA00022806"/>
    </source>
</evidence>
<dbReference type="InterPro" id="IPR041679">
    <property type="entry name" value="DNA2/NAM7-like_C"/>
</dbReference>
<evidence type="ECO:0000256" key="10">
    <source>
        <dbReference type="ARBA" id="ARBA00023158"/>
    </source>
</evidence>
<evidence type="ECO:0000256" key="8">
    <source>
        <dbReference type="ARBA" id="ARBA00022840"/>
    </source>
</evidence>
<dbReference type="FunFam" id="3.40.50.300:FF:001941">
    <property type="entry name" value="Mov10 RISC complex RNA helicase"/>
    <property type="match status" value="1"/>
</dbReference>
<evidence type="ECO:0000259" key="16">
    <source>
        <dbReference type="Pfam" id="PF21633"/>
    </source>
</evidence>
<dbReference type="InterPro" id="IPR047187">
    <property type="entry name" value="SF1_C_Upf1"/>
</dbReference>
<accession>A0AAJ7XBL0</accession>
<keyword evidence="4" id="KW-0963">Cytoplasm</keyword>
<evidence type="ECO:0000256" key="4">
    <source>
        <dbReference type="ARBA" id="ARBA00022490"/>
    </source>
</evidence>
<dbReference type="RefSeq" id="XP_032827228.1">
    <property type="nucleotide sequence ID" value="XM_032971337.1"/>
</dbReference>
<keyword evidence="6" id="KW-0378">Hydrolase</keyword>
<evidence type="ECO:0000256" key="1">
    <source>
        <dbReference type="ARBA" id="ARBA00004201"/>
    </source>
</evidence>
<feature type="region of interest" description="Disordered" evidence="12">
    <location>
        <begin position="79"/>
        <end position="107"/>
    </location>
</feature>
<dbReference type="InterPro" id="IPR026122">
    <property type="entry name" value="MOV-10/SDE3_DEXXQ/H-box"/>
</dbReference>
<dbReference type="Pfam" id="PF21635">
    <property type="entry name" value="Mov-10_helical"/>
    <property type="match status" value="1"/>
</dbReference>
<feature type="domain" description="Helicase MOV-10 Ig-like" evidence="16">
    <location>
        <begin position="139"/>
        <end position="258"/>
    </location>
</feature>
<dbReference type="PANTHER" id="PTHR45418">
    <property type="entry name" value="CANCER/TESTIS ANTIGEN 55"/>
    <property type="match status" value="1"/>
</dbReference>
<name>A0AAJ7XBL0_PETMA</name>
<dbReference type="KEGG" id="pmrn:116952208"/>
<proteinExistence type="inferred from homology"/>
<dbReference type="GeneID" id="116952208"/>
<evidence type="ECO:0000256" key="5">
    <source>
        <dbReference type="ARBA" id="ARBA00022741"/>
    </source>
</evidence>
<feature type="compositionally biased region" description="Gly residues" evidence="12">
    <location>
        <begin position="97"/>
        <end position="106"/>
    </location>
</feature>
<dbReference type="EC" id="3.6.4.13" evidence="3"/>
<evidence type="ECO:0000313" key="20">
    <source>
        <dbReference type="RefSeq" id="XP_032827228.1"/>
    </source>
</evidence>
<evidence type="ECO:0000259" key="17">
    <source>
        <dbReference type="Pfam" id="PF21634"/>
    </source>
</evidence>
<evidence type="ECO:0000256" key="2">
    <source>
        <dbReference type="ARBA" id="ARBA00005601"/>
    </source>
</evidence>
<comment type="catalytic activity">
    <reaction evidence="11">
        <text>ATP + H2O = ADP + phosphate + H(+)</text>
        <dbReference type="Rhea" id="RHEA:13065"/>
        <dbReference type="ChEBI" id="CHEBI:15377"/>
        <dbReference type="ChEBI" id="CHEBI:15378"/>
        <dbReference type="ChEBI" id="CHEBI:30616"/>
        <dbReference type="ChEBI" id="CHEBI:43474"/>
        <dbReference type="ChEBI" id="CHEBI:456216"/>
        <dbReference type="EC" id="3.6.4.13"/>
    </reaction>
</comment>
<reference evidence="20" key="1">
    <citation type="submission" date="2025-08" db="UniProtKB">
        <authorList>
            <consortium name="RefSeq"/>
        </authorList>
    </citation>
    <scope>IDENTIFICATION</scope>
    <source>
        <tissue evidence="20">Sperm</tissue>
    </source>
</reference>
<dbReference type="PANTHER" id="PTHR45418:SF1">
    <property type="entry name" value="CANCER_TESTIS ANTIGEN 55"/>
    <property type="match status" value="1"/>
</dbReference>
<keyword evidence="5" id="KW-0547">Nucleotide-binding</keyword>
<dbReference type="GO" id="GO:0005524">
    <property type="term" value="F:ATP binding"/>
    <property type="evidence" value="ECO:0007669"/>
    <property type="project" value="UniProtKB-KW"/>
</dbReference>
<dbReference type="CDD" id="cd18808">
    <property type="entry name" value="SF1_C_Upf1"/>
    <property type="match status" value="1"/>
</dbReference>
<dbReference type="Pfam" id="PF13087">
    <property type="entry name" value="AAA_12"/>
    <property type="match status" value="1"/>
</dbReference>
<dbReference type="Pfam" id="PF21633">
    <property type="entry name" value="MOV-10_Ig-like"/>
    <property type="match status" value="1"/>
</dbReference>
<dbReference type="Proteomes" id="UP001318040">
    <property type="component" value="Chromosome 46"/>
</dbReference>
<dbReference type="SUPFAM" id="SSF52540">
    <property type="entry name" value="P-loop containing nucleoside triphosphate hydrolases"/>
    <property type="match status" value="1"/>
</dbReference>
<dbReference type="GO" id="GO:0032574">
    <property type="term" value="F:5'-3' RNA helicase activity"/>
    <property type="evidence" value="ECO:0007669"/>
    <property type="project" value="InterPro"/>
</dbReference>
<keyword evidence="10" id="KW-0943">RNA-mediated gene silencing</keyword>
<evidence type="ECO:0000259" key="15">
    <source>
        <dbReference type="Pfam" id="PF21632"/>
    </source>
</evidence>
<dbReference type="InterPro" id="IPR027417">
    <property type="entry name" value="P-loop_NTPase"/>
</dbReference>
<dbReference type="GO" id="GO:0016787">
    <property type="term" value="F:hydrolase activity"/>
    <property type="evidence" value="ECO:0007669"/>
    <property type="project" value="UniProtKB-KW"/>
</dbReference>
<protein>
    <recommendedName>
        <fullName evidence="3">RNA helicase</fullName>
        <ecNumber evidence="3">3.6.4.13</ecNumber>
    </recommendedName>
</protein>
<evidence type="ECO:0000259" key="14">
    <source>
        <dbReference type="Pfam" id="PF13087"/>
    </source>
</evidence>
<evidence type="ECO:0000256" key="11">
    <source>
        <dbReference type="ARBA" id="ARBA00047984"/>
    </source>
</evidence>
<dbReference type="GO" id="GO:0031047">
    <property type="term" value="P:regulatory ncRNA-mediated gene silencing"/>
    <property type="evidence" value="ECO:0007669"/>
    <property type="project" value="UniProtKB-KW"/>
</dbReference>
<gene>
    <name evidence="20" type="primary">MOV10</name>
</gene>
<feature type="domain" description="Helicase MOV-10 N-terminal" evidence="15">
    <location>
        <begin position="11"/>
        <end position="79"/>
    </location>
</feature>
<feature type="domain" description="Helicase MOV-10-like beta-barrel" evidence="17">
    <location>
        <begin position="375"/>
        <end position="462"/>
    </location>
</feature>
<dbReference type="InterPro" id="IPR041677">
    <property type="entry name" value="DNA2/NAM7_AAA_11"/>
</dbReference>
<sequence length="1004" mass="112803">MSALSWHKCVQAGLQFASFLQQSGFEPGLRVFTRAELRDIYDHSFRNNSDEKRRPKFSSMIYCLKGSGKVEAKGGNITFKKSGARPARRPSTASSARGGGHSGGVGNLVAPSEFIPLDADRNTRRATLMKLLRTHKAWMLEDKHGISITAEPPFVRGNVKQQLLVTETKSVTITIRNQGTTCVQLRRCDRLRKMAGFSLTSDIDFQPNKPLFLPAGGEPCCMHATFCTETRGNHMLLLVFEFLFEGEEVPFHVARSITMETRSELSNALQPTKPYEPIKKRPPIYRNRFTVDGVKPDIDDQSDLKLVLKLESYPINKDLDLFFCNSKGEVSRSPPMAQEVKKWLEAPLTFLNYKKKFHHLLHLDELQMRSDIRVYDLEDQIMEPDLNNRKLLKLRVPGVAESRPSVLRGDKLVVSESARRSADDCVDFTGFVHGVHLEDISLGFSSSFLKLFVKNMKFDVIFTINRTPLKLQHRAVDQAVANPTFEHVLFPTGSYDMTIQDPSSQLVLYNRILSENPEQYRAVQNIVSGISRPAPYLIFGPPGTGKTVTLVESIRQVVKCIPGAHVLACAPSNSAADLICQLLIPEIGKNNIYRLNAYSRDWNSIPSAVKECSNWDSEQKRFCYPKKEDLMTYKVMVTTLITAGRLVSASFHEGHFSHIFVDEAGQAVEPECLVAVAGLLRPPSQVNQDGGQLVLAGDPKQLGPIIRSPLAIKHHLNRSLIERLMMENPLYQKSGGSFNHSFVTKLLNNYRSHPAILELPNALFYEGELQVCADELKRNNFCQWEHLPTKGFPVIFHSVIGQDTREENSPSFFNVAEVEEVVSYLTKILESSGKKGIAKVSPKDIGIIAPYRKQVQKIRKAITEVDKELKKLKDIRELKVGSVEEFQGQERTVIIISTVRSDMSFLSFDEKFGLGFLRNPKRFNVALTRAKALLVVIGNPITLSKDPNWESFINYCRSRGGFMGVDIREEDEDLDEMDGGVDAGASNGIKGGDVNVEAEWRREL</sequence>
<evidence type="ECO:0000313" key="19">
    <source>
        <dbReference type="Proteomes" id="UP001318040"/>
    </source>
</evidence>
<dbReference type="GO" id="GO:0000932">
    <property type="term" value="C:P-body"/>
    <property type="evidence" value="ECO:0007669"/>
    <property type="project" value="UniProtKB-SubCell"/>
</dbReference>
<evidence type="ECO:0000256" key="9">
    <source>
        <dbReference type="ARBA" id="ARBA00022884"/>
    </source>
</evidence>
<dbReference type="InterPro" id="IPR049079">
    <property type="entry name" value="Mov-10_helical"/>
</dbReference>
<keyword evidence="9" id="KW-0694">RNA-binding</keyword>
<evidence type="ECO:0000256" key="3">
    <source>
        <dbReference type="ARBA" id="ARBA00012552"/>
    </source>
</evidence>